<dbReference type="GO" id="GO:0006355">
    <property type="term" value="P:regulation of DNA-templated transcription"/>
    <property type="evidence" value="ECO:0007669"/>
    <property type="project" value="InterPro"/>
</dbReference>
<dbReference type="PROSITE" id="PS50110">
    <property type="entry name" value="RESPONSE_REGULATORY"/>
    <property type="match status" value="1"/>
</dbReference>
<sequence length="214" mass="23767">MKVRVLLVDDHKMFRYALRLILEKEPHIEIVGEAGDGQEMLALARKVLPDVVCMDISMPNMDGIDATRRLLAINSSIRIIGLSAYADQYYVMEMMNAGAAGYITKAESVEEIMRAINTVHHSQKKYLCPDIAAHVVDAVFKPATQETSVAKLSHREQQVLHLVAEGCSSSSIAQQLQLSSSTVEVHRRNIMHKLNLHSIADLTKYAIRNGITTG</sequence>
<organism evidence="7">
    <name type="scientific">mine drainage metagenome</name>
    <dbReference type="NCBI Taxonomy" id="410659"/>
    <lineage>
        <taxon>unclassified sequences</taxon>
        <taxon>metagenomes</taxon>
        <taxon>ecological metagenomes</taxon>
    </lineage>
</organism>
<dbReference type="InterPro" id="IPR000792">
    <property type="entry name" value="Tscrpt_reg_LuxR_C"/>
</dbReference>
<dbReference type="InterPro" id="IPR001789">
    <property type="entry name" value="Sig_transdc_resp-reg_receiver"/>
</dbReference>
<dbReference type="GO" id="GO:0003677">
    <property type="term" value="F:DNA binding"/>
    <property type="evidence" value="ECO:0007669"/>
    <property type="project" value="UniProtKB-KW"/>
</dbReference>
<evidence type="ECO:0000313" key="7">
    <source>
        <dbReference type="EMBL" id="OIR16337.1"/>
    </source>
</evidence>
<feature type="domain" description="HTH luxR-type" evidence="5">
    <location>
        <begin position="145"/>
        <end position="210"/>
    </location>
</feature>
<keyword evidence="2" id="KW-0805">Transcription regulation</keyword>
<evidence type="ECO:0000256" key="3">
    <source>
        <dbReference type="ARBA" id="ARBA00023125"/>
    </source>
</evidence>
<dbReference type="SUPFAM" id="SSF52172">
    <property type="entry name" value="CheY-like"/>
    <property type="match status" value="1"/>
</dbReference>
<name>A0A1J5T623_9ZZZZ</name>
<dbReference type="GO" id="GO:0000160">
    <property type="term" value="P:phosphorelay signal transduction system"/>
    <property type="evidence" value="ECO:0007669"/>
    <property type="project" value="InterPro"/>
</dbReference>
<feature type="domain" description="Response regulatory" evidence="6">
    <location>
        <begin position="4"/>
        <end position="120"/>
    </location>
</feature>
<dbReference type="CDD" id="cd17535">
    <property type="entry name" value="REC_NarL-like"/>
    <property type="match status" value="1"/>
</dbReference>
<dbReference type="CDD" id="cd06170">
    <property type="entry name" value="LuxR_C_like"/>
    <property type="match status" value="1"/>
</dbReference>
<proteinExistence type="predicted"/>
<evidence type="ECO:0000256" key="4">
    <source>
        <dbReference type="ARBA" id="ARBA00023163"/>
    </source>
</evidence>
<dbReference type="InterPro" id="IPR058245">
    <property type="entry name" value="NreC/VraR/RcsB-like_REC"/>
</dbReference>
<evidence type="ECO:0000256" key="2">
    <source>
        <dbReference type="ARBA" id="ARBA00023015"/>
    </source>
</evidence>
<dbReference type="EMBL" id="MLJW01000007">
    <property type="protein sequence ID" value="OIR16337.1"/>
    <property type="molecule type" value="Genomic_DNA"/>
</dbReference>
<keyword evidence="3" id="KW-0238">DNA-binding</keyword>
<dbReference type="SMART" id="SM00448">
    <property type="entry name" value="REC"/>
    <property type="match status" value="1"/>
</dbReference>
<evidence type="ECO:0000256" key="1">
    <source>
        <dbReference type="ARBA" id="ARBA00022553"/>
    </source>
</evidence>
<dbReference type="Pfam" id="PF00072">
    <property type="entry name" value="Response_reg"/>
    <property type="match status" value="1"/>
</dbReference>
<keyword evidence="4" id="KW-0804">Transcription</keyword>
<dbReference type="PROSITE" id="PS00622">
    <property type="entry name" value="HTH_LUXR_1"/>
    <property type="match status" value="1"/>
</dbReference>
<evidence type="ECO:0000259" key="5">
    <source>
        <dbReference type="PROSITE" id="PS50043"/>
    </source>
</evidence>
<protein>
    <submittedName>
        <fullName evidence="7">Response regulator UvrY</fullName>
    </submittedName>
</protein>
<dbReference type="PANTHER" id="PTHR43214">
    <property type="entry name" value="TWO-COMPONENT RESPONSE REGULATOR"/>
    <property type="match status" value="1"/>
</dbReference>
<keyword evidence="1" id="KW-0597">Phosphoprotein</keyword>
<accession>A0A1J5T623</accession>
<dbReference type="SMART" id="SM00421">
    <property type="entry name" value="HTH_LUXR"/>
    <property type="match status" value="1"/>
</dbReference>
<dbReference type="Gene3D" id="3.40.50.2300">
    <property type="match status" value="1"/>
</dbReference>
<dbReference type="AlphaFoldDB" id="A0A1J5T623"/>
<gene>
    <name evidence="7" type="primary">uvrY_2</name>
    <name evidence="7" type="ORF">GALL_30590</name>
</gene>
<reference evidence="7" key="1">
    <citation type="submission" date="2016-10" db="EMBL/GenBank/DDBJ databases">
        <title>Sequence of Gallionella enrichment culture.</title>
        <authorList>
            <person name="Poehlein A."/>
            <person name="Muehling M."/>
            <person name="Daniel R."/>
        </authorList>
    </citation>
    <scope>NUCLEOTIDE SEQUENCE</scope>
</reference>
<evidence type="ECO:0000259" key="6">
    <source>
        <dbReference type="PROSITE" id="PS50110"/>
    </source>
</evidence>
<dbReference type="PROSITE" id="PS50043">
    <property type="entry name" value="HTH_LUXR_2"/>
    <property type="match status" value="1"/>
</dbReference>
<dbReference type="PRINTS" id="PR00038">
    <property type="entry name" value="HTHLUXR"/>
</dbReference>
<dbReference type="InterPro" id="IPR039420">
    <property type="entry name" value="WalR-like"/>
</dbReference>
<dbReference type="SUPFAM" id="SSF46894">
    <property type="entry name" value="C-terminal effector domain of the bipartite response regulators"/>
    <property type="match status" value="1"/>
</dbReference>
<dbReference type="InterPro" id="IPR016032">
    <property type="entry name" value="Sig_transdc_resp-reg_C-effctor"/>
</dbReference>
<dbReference type="InterPro" id="IPR011006">
    <property type="entry name" value="CheY-like_superfamily"/>
</dbReference>
<dbReference type="PANTHER" id="PTHR43214:SF41">
    <property type="entry name" value="NITRATE_NITRITE RESPONSE REGULATOR PROTEIN NARP"/>
    <property type="match status" value="1"/>
</dbReference>
<comment type="caution">
    <text evidence="7">The sequence shown here is derived from an EMBL/GenBank/DDBJ whole genome shotgun (WGS) entry which is preliminary data.</text>
</comment>
<dbReference type="Pfam" id="PF00196">
    <property type="entry name" value="GerE"/>
    <property type="match status" value="1"/>
</dbReference>